<dbReference type="PROSITE" id="PS51257">
    <property type="entry name" value="PROKAR_LIPOPROTEIN"/>
    <property type="match status" value="1"/>
</dbReference>
<keyword evidence="4" id="KW-0472">Membrane</keyword>
<organism evidence="9 10">
    <name type="scientific">Candidatus Alistipes intestinigallinarum</name>
    <dbReference type="NCBI Taxonomy" id="2838440"/>
    <lineage>
        <taxon>Bacteria</taxon>
        <taxon>Pseudomonadati</taxon>
        <taxon>Bacteroidota</taxon>
        <taxon>Bacteroidia</taxon>
        <taxon>Bacteroidales</taxon>
        <taxon>Rikenellaceae</taxon>
        <taxon>Alistipes</taxon>
    </lineage>
</organism>
<sequence length="570" mass="64394">MKSVHKLLVAMAGAGSLVFASCTEFLREEPKAIRSSNSYYGDVTTLKSGLMGIYLSFQNLYRDELPYIGELGTDESIPQFYMPDFNTVFRYQLDANNEMFVGKWYRKHYEMISRANVVISRGSSLAASDAEAAAIVAEAKMLRAWAYFRLAQTYGPVPLVIGETTPPVDYSLPRAPLKDVYGQIVQDMSEATVEGVLPKEKSTTEPGRLYYYSAVGLYGKVLLTMASHKESGKVDAALAKIGREAWGYGPIAESVEDLYAAAEKELAKVIGHVDLYPEYSHLFCQKFKNTIPENMWEIQFASGRPTGNWFLKRYGATTYPFVQERDQRTNGCSVNQIMYNTRLYFTYGEGDARREWNCSVHAYDYSINDPETGVPPGLLNINVAEAKTADAPQSWLGCIKFRWDPDLPLNASNGEDDYEYMSSNFPLLRYADVLLMYVEANLKCNGGSPDAEATDLFNSLRARARGFDEKGNPITAAQTPDFPNLPSNIINADTVLNERMRELCFESQRWFDLARTGQLDVRYNKNIDDGMMPPNYTPAKIDEHDYLWPIPQQQIDRSTNKEGFFQNPEY</sequence>
<feature type="signal peptide" evidence="6">
    <location>
        <begin position="1"/>
        <end position="20"/>
    </location>
</feature>
<keyword evidence="3 6" id="KW-0732">Signal</keyword>
<dbReference type="InterPro" id="IPR011990">
    <property type="entry name" value="TPR-like_helical_dom_sf"/>
</dbReference>
<evidence type="ECO:0000313" key="9">
    <source>
        <dbReference type="EMBL" id="HIY68628.1"/>
    </source>
</evidence>
<evidence type="ECO:0000256" key="3">
    <source>
        <dbReference type="ARBA" id="ARBA00022729"/>
    </source>
</evidence>
<protein>
    <submittedName>
        <fullName evidence="9">RagB/SusD family nutrient uptake outer membrane protein</fullName>
    </submittedName>
</protein>
<proteinExistence type="inferred from homology"/>
<dbReference type="InterPro" id="IPR033985">
    <property type="entry name" value="SusD-like_N"/>
</dbReference>
<evidence type="ECO:0000313" key="10">
    <source>
        <dbReference type="Proteomes" id="UP000886844"/>
    </source>
</evidence>
<evidence type="ECO:0000256" key="4">
    <source>
        <dbReference type="ARBA" id="ARBA00023136"/>
    </source>
</evidence>
<accession>A0A9D2CC56</accession>
<comment type="caution">
    <text evidence="9">The sequence shown here is derived from an EMBL/GenBank/DDBJ whole genome shotgun (WGS) entry which is preliminary data.</text>
</comment>
<gene>
    <name evidence="9" type="ORF">H9828_04345</name>
</gene>
<dbReference type="EMBL" id="DXDA01000036">
    <property type="protein sequence ID" value="HIY68628.1"/>
    <property type="molecule type" value="Genomic_DNA"/>
</dbReference>
<dbReference type="Proteomes" id="UP000886844">
    <property type="component" value="Unassembled WGS sequence"/>
</dbReference>
<reference evidence="9" key="2">
    <citation type="submission" date="2021-04" db="EMBL/GenBank/DDBJ databases">
        <authorList>
            <person name="Gilroy R."/>
        </authorList>
    </citation>
    <scope>NUCLEOTIDE SEQUENCE</scope>
    <source>
        <strain evidence="9">5134</strain>
    </source>
</reference>
<dbReference type="InterPro" id="IPR012944">
    <property type="entry name" value="SusD_RagB_dom"/>
</dbReference>
<feature type="domain" description="RagB/SusD" evidence="7">
    <location>
        <begin position="338"/>
        <end position="570"/>
    </location>
</feature>
<dbReference type="Pfam" id="PF07980">
    <property type="entry name" value="SusD_RagB"/>
    <property type="match status" value="1"/>
</dbReference>
<dbReference type="SUPFAM" id="SSF48452">
    <property type="entry name" value="TPR-like"/>
    <property type="match status" value="1"/>
</dbReference>
<evidence type="ECO:0000256" key="1">
    <source>
        <dbReference type="ARBA" id="ARBA00004442"/>
    </source>
</evidence>
<evidence type="ECO:0000259" key="7">
    <source>
        <dbReference type="Pfam" id="PF07980"/>
    </source>
</evidence>
<dbReference type="AlphaFoldDB" id="A0A9D2CC56"/>
<comment type="similarity">
    <text evidence="2">Belongs to the SusD family.</text>
</comment>
<dbReference type="GO" id="GO:0009279">
    <property type="term" value="C:cell outer membrane"/>
    <property type="evidence" value="ECO:0007669"/>
    <property type="project" value="UniProtKB-SubCell"/>
</dbReference>
<dbReference type="Pfam" id="PF14322">
    <property type="entry name" value="SusD-like_3"/>
    <property type="match status" value="1"/>
</dbReference>
<evidence type="ECO:0000256" key="2">
    <source>
        <dbReference type="ARBA" id="ARBA00006275"/>
    </source>
</evidence>
<reference evidence="9" key="1">
    <citation type="journal article" date="2021" name="PeerJ">
        <title>Extensive microbial diversity within the chicken gut microbiome revealed by metagenomics and culture.</title>
        <authorList>
            <person name="Gilroy R."/>
            <person name="Ravi A."/>
            <person name="Getino M."/>
            <person name="Pursley I."/>
            <person name="Horton D.L."/>
            <person name="Alikhan N.F."/>
            <person name="Baker D."/>
            <person name="Gharbi K."/>
            <person name="Hall N."/>
            <person name="Watson M."/>
            <person name="Adriaenssens E.M."/>
            <person name="Foster-Nyarko E."/>
            <person name="Jarju S."/>
            <person name="Secka A."/>
            <person name="Antonio M."/>
            <person name="Oren A."/>
            <person name="Chaudhuri R.R."/>
            <person name="La Ragione R."/>
            <person name="Hildebrand F."/>
            <person name="Pallen M.J."/>
        </authorList>
    </citation>
    <scope>NUCLEOTIDE SEQUENCE</scope>
    <source>
        <strain evidence="9">5134</strain>
    </source>
</reference>
<evidence type="ECO:0000256" key="6">
    <source>
        <dbReference type="SAM" id="SignalP"/>
    </source>
</evidence>
<keyword evidence="5" id="KW-0998">Cell outer membrane</keyword>
<name>A0A9D2CC56_9BACT</name>
<feature type="domain" description="SusD-like N-terminal" evidence="8">
    <location>
        <begin position="99"/>
        <end position="192"/>
    </location>
</feature>
<feature type="chain" id="PRO_5039259327" evidence="6">
    <location>
        <begin position="21"/>
        <end position="570"/>
    </location>
</feature>
<dbReference type="Gene3D" id="1.25.40.390">
    <property type="match status" value="1"/>
</dbReference>
<comment type="subcellular location">
    <subcellularLocation>
        <location evidence="1">Cell outer membrane</location>
    </subcellularLocation>
</comment>
<evidence type="ECO:0000256" key="5">
    <source>
        <dbReference type="ARBA" id="ARBA00023237"/>
    </source>
</evidence>
<evidence type="ECO:0000259" key="8">
    <source>
        <dbReference type="Pfam" id="PF14322"/>
    </source>
</evidence>